<dbReference type="EMBL" id="LOPW02000018">
    <property type="protein sequence ID" value="POG54249.1"/>
    <property type="molecule type" value="Genomic_DNA"/>
</dbReference>
<dbReference type="GeneID" id="300253200"/>
<dbReference type="InterPro" id="IPR013321">
    <property type="entry name" value="Arc_rbn_hlx_hlx"/>
</dbReference>
<comment type="caution">
    <text evidence="2">The sequence shown here is derived from an EMBL/GenBank/DDBJ whole genome shotgun (WGS) entry which is preliminary data.</text>
</comment>
<organism evidence="2 3">
    <name type="scientific">Haloferax marisrubri</name>
    <dbReference type="NCBI Taxonomy" id="1544719"/>
    <lineage>
        <taxon>Archaea</taxon>
        <taxon>Methanobacteriati</taxon>
        <taxon>Methanobacteriota</taxon>
        <taxon>Stenosarchaea group</taxon>
        <taxon>Halobacteria</taxon>
        <taxon>Halobacteriales</taxon>
        <taxon>Haloferacaceae</taxon>
        <taxon>Haloferax</taxon>
    </lineage>
</organism>
<name>A0A2P4NM73_9EURY</name>
<dbReference type="InterPro" id="IPR010985">
    <property type="entry name" value="Ribbon_hlx_hlx"/>
</dbReference>
<evidence type="ECO:0000313" key="3">
    <source>
        <dbReference type="Proteomes" id="UP000053621"/>
    </source>
</evidence>
<accession>A0A2P4NM73</accession>
<dbReference type="AlphaFoldDB" id="A0A2P4NM73"/>
<protein>
    <submittedName>
        <fullName evidence="2">Ribbon-helix-helix protein, CopG family</fullName>
    </submittedName>
</protein>
<evidence type="ECO:0000313" key="2">
    <source>
        <dbReference type="EMBL" id="POG54249.1"/>
    </source>
</evidence>
<gene>
    <name evidence="2" type="ORF">AUR65_016525</name>
</gene>
<dbReference type="SUPFAM" id="SSF47598">
    <property type="entry name" value="Ribbon-helix-helix"/>
    <property type="match status" value="1"/>
</dbReference>
<dbReference type="InterPro" id="IPR002145">
    <property type="entry name" value="CopG"/>
</dbReference>
<dbReference type="GO" id="GO:0006355">
    <property type="term" value="P:regulation of DNA-templated transcription"/>
    <property type="evidence" value="ECO:0007669"/>
    <property type="project" value="InterPro"/>
</dbReference>
<dbReference type="RefSeq" id="WP_004062141.1">
    <property type="nucleotide sequence ID" value="NZ_LOPW02000018.1"/>
</dbReference>
<sequence length="102" mass="11815">MYMSTKRVNFRLPEELVAHADIAAEVTHKNRTEILIEALRQYLEEKESDESFREAVVELYLNNHIEFEKLAEIIGRQDAEAVRASKEVLDRGEELADKLADL</sequence>
<dbReference type="Pfam" id="PF01402">
    <property type="entry name" value="RHH_1"/>
    <property type="match status" value="1"/>
</dbReference>
<dbReference type="OrthoDB" id="330467at2157"/>
<keyword evidence="3" id="KW-1185">Reference proteome</keyword>
<proteinExistence type="predicted"/>
<evidence type="ECO:0000259" key="1">
    <source>
        <dbReference type="Pfam" id="PF01402"/>
    </source>
</evidence>
<reference evidence="2" key="1">
    <citation type="submission" date="2017-08" db="EMBL/GenBank/DDBJ databases">
        <title>Haloferax marisrubri sp. nov., isolated from the Discovery deep brine-seawater interface in the Red Sea.</title>
        <authorList>
            <person name="Zhang G."/>
            <person name="Stingl U."/>
        </authorList>
    </citation>
    <scope>NUCLEOTIDE SEQUENCE [LARGE SCALE GENOMIC DNA]</scope>
    <source>
        <strain evidence="2">SB3</strain>
    </source>
</reference>
<dbReference type="Gene3D" id="1.10.1220.10">
    <property type="entry name" value="Met repressor-like"/>
    <property type="match status" value="1"/>
</dbReference>
<dbReference type="Proteomes" id="UP000053621">
    <property type="component" value="Unassembled WGS sequence"/>
</dbReference>
<feature type="domain" description="Ribbon-helix-helix protein CopG" evidence="1">
    <location>
        <begin position="6"/>
        <end position="46"/>
    </location>
</feature>